<comment type="caution">
    <text evidence="1">The sequence shown here is derived from an EMBL/GenBank/DDBJ whole genome shotgun (WGS) entry which is preliminary data.</text>
</comment>
<dbReference type="EMBL" id="JOPA01000004">
    <property type="protein sequence ID" value="OUI96339.1"/>
    <property type="molecule type" value="Genomic_DNA"/>
</dbReference>
<dbReference type="Proteomes" id="UP000194641">
    <property type="component" value="Unassembled WGS sequence"/>
</dbReference>
<reference evidence="2" key="1">
    <citation type="submission" date="2014-06" db="EMBL/GenBank/DDBJ databases">
        <authorList>
            <person name="Winans N.J."/>
            <person name="Newell P.D."/>
            <person name="Douglas A.E."/>
        </authorList>
    </citation>
    <scope>NUCLEOTIDE SEQUENCE [LARGE SCALE GENOMIC DNA]</scope>
</reference>
<protein>
    <submittedName>
        <fullName evidence="1">Uncharacterized protein</fullName>
    </submittedName>
</protein>
<proteinExistence type="predicted"/>
<dbReference type="AlphaFoldDB" id="A0A252AY10"/>
<name>A0A252AY10_9PROT</name>
<organism evidence="1 2">
    <name type="scientific">Acetobacter indonesiensis</name>
    <dbReference type="NCBI Taxonomy" id="104101"/>
    <lineage>
        <taxon>Bacteria</taxon>
        <taxon>Pseudomonadati</taxon>
        <taxon>Pseudomonadota</taxon>
        <taxon>Alphaproteobacteria</taxon>
        <taxon>Acetobacterales</taxon>
        <taxon>Acetobacteraceae</taxon>
        <taxon>Acetobacter</taxon>
    </lineage>
</organism>
<evidence type="ECO:0000313" key="2">
    <source>
        <dbReference type="Proteomes" id="UP000194641"/>
    </source>
</evidence>
<sequence length="89" mass="9790">MIFSHLHRKLCGTVAPNNVETVSEQKDLKNSYSERLAVCSALRHVGEAWLKADCPSCILFPLLFSSKGAAGVTAPPRADGIRKHWLKDT</sequence>
<gene>
    <name evidence="1" type="ORF">HK17_12015</name>
</gene>
<evidence type="ECO:0000313" key="1">
    <source>
        <dbReference type="EMBL" id="OUI96339.1"/>
    </source>
</evidence>
<accession>A0A252AY10</accession>